<name>A0A9J6GW72_HAELO</name>
<feature type="compositionally biased region" description="Low complexity" evidence="1">
    <location>
        <begin position="37"/>
        <end position="53"/>
    </location>
</feature>
<dbReference type="VEuPathDB" id="VectorBase:HLOH_060157"/>
<gene>
    <name evidence="2" type="ORF">HPB48_019720</name>
</gene>
<proteinExistence type="predicted"/>
<evidence type="ECO:0000313" key="3">
    <source>
        <dbReference type="Proteomes" id="UP000821853"/>
    </source>
</evidence>
<evidence type="ECO:0000256" key="1">
    <source>
        <dbReference type="SAM" id="MobiDB-lite"/>
    </source>
</evidence>
<comment type="caution">
    <text evidence="2">The sequence shown here is derived from an EMBL/GenBank/DDBJ whole genome shotgun (WGS) entry which is preliminary data.</text>
</comment>
<reference evidence="2 3" key="1">
    <citation type="journal article" date="2020" name="Cell">
        <title>Large-Scale Comparative Analyses of Tick Genomes Elucidate Their Genetic Diversity and Vector Capacities.</title>
        <authorList>
            <consortium name="Tick Genome and Microbiome Consortium (TIGMIC)"/>
            <person name="Jia N."/>
            <person name="Wang J."/>
            <person name="Shi W."/>
            <person name="Du L."/>
            <person name="Sun Y."/>
            <person name="Zhan W."/>
            <person name="Jiang J.F."/>
            <person name="Wang Q."/>
            <person name="Zhang B."/>
            <person name="Ji P."/>
            <person name="Bell-Sakyi L."/>
            <person name="Cui X.M."/>
            <person name="Yuan T.T."/>
            <person name="Jiang B.G."/>
            <person name="Yang W.F."/>
            <person name="Lam T.T."/>
            <person name="Chang Q.C."/>
            <person name="Ding S.J."/>
            <person name="Wang X.J."/>
            <person name="Zhu J.G."/>
            <person name="Ruan X.D."/>
            <person name="Zhao L."/>
            <person name="Wei J.T."/>
            <person name="Ye R.Z."/>
            <person name="Que T.C."/>
            <person name="Du C.H."/>
            <person name="Zhou Y.H."/>
            <person name="Cheng J.X."/>
            <person name="Dai P.F."/>
            <person name="Guo W.B."/>
            <person name="Han X.H."/>
            <person name="Huang E.J."/>
            <person name="Li L.F."/>
            <person name="Wei W."/>
            <person name="Gao Y.C."/>
            <person name="Liu J.Z."/>
            <person name="Shao H.Z."/>
            <person name="Wang X."/>
            <person name="Wang C.C."/>
            <person name="Yang T.C."/>
            <person name="Huo Q.B."/>
            <person name="Li W."/>
            <person name="Chen H.Y."/>
            <person name="Chen S.E."/>
            <person name="Zhou L.G."/>
            <person name="Ni X.B."/>
            <person name="Tian J.H."/>
            <person name="Sheng Y."/>
            <person name="Liu T."/>
            <person name="Pan Y.S."/>
            <person name="Xia L.Y."/>
            <person name="Li J."/>
            <person name="Zhao F."/>
            <person name="Cao W.C."/>
        </authorList>
    </citation>
    <scope>NUCLEOTIDE SEQUENCE [LARGE SCALE GENOMIC DNA]</scope>
    <source>
        <strain evidence="2">HaeL-2018</strain>
    </source>
</reference>
<dbReference type="EMBL" id="JABSTR010000009">
    <property type="protein sequence ID" value="KAH9379137.1"/>
    <property type="molecule type" value="Genomic_DNA"/>
</dbReference>
<evidence type="ECO:0000313" key="2">
    <source>
        <dbReference type="EMBL" id="KAH9379137.1"/>
    </source>
</evidence>
<dbReference type="Proteomes" id="UP000821853">
    <property type="component" value="Unassembled WGS sequence"/>
</dbReference>
<keyword evidence="3" id="KW-1185">Reference proteome</keyword>
<protein>
    <submittedName>
        <fullName evidence="2">Uncharacterized protein</fullName>
    </submittedName>
</protein>
<organism evidence="2 3">
    <name type="scientific">Haemaphysalis longicornis</name>
    <name type="common">Bush tick</name>
    <dbReference type="NCBI Taxonomy" id="44386"/>
    <lineage>
        <taxon>Eukaryota</taxon>
        <taxon>Metazoa</taxon>
        <taxon>Ecdysozoa</taxon>
        <taxon>Arthropoda</taxon>
        <taxon>Chelicerata</taxon>
        <taxon>Arachnida</taxon>
        <taxon>Acari</taxon>
        <taxon>Parasitiformes</taxon>
        <taxon>Ixodida</taxon>
        <taxon>Ixodoidea</taxon>
        <taxon>Ixodidae</taxon>
        <taxon>Haemaphysalinae</taxon>
        <taxon>Haemaphysalis</taxon>
    </lineage>
</organism>
<accession>A0A9J6GW72</accession>
<dbReference type="AlphaFoldDB" id="A0A9J6GW72"/>
<sequence length="181" mass="19863">MGVPEEYWSCLFTNAASTQTGWRTSLSKKRKSRPEFPSSADTSPSNTSSSVSRRTPDPCSTARRSAAPSRLPLLPNGQVCVIIRPRNRIDEKKMILYAIMRALMTAAGITEEACKQDLLCPNPMQNIYVLTTPAVKNAEAYAKLNQISLATKKHAIAAYVAAPENTCKGVVRNIDVYLTDI</sequence>
<feature type="region of interest" description="Disordered" evidence="1">
    <location>
        <begin position="19"/>
        <end position="70"/>
    </location>
</feature>